<feature type="transmembrane region" description="Helical" evidence="6">
    <location>
        <begin position="44"/>
        <end position="61"/>
    </location>
</feature>
<dbReference type="PANTHER" id="PTHR30086:SF20">
    <property type="entry name" value="ARGININE EXPORTER PROTEIN ARGO-RELATED"/>
    <property type="match status" value="1"/>
</dbReference>
<organism evidence="7 8">
    <name type="scientific">Acinetobacter brisouii CIP 110357</name>
    <dbReference type="NCBI Taxonomy" id="1341683"/>
    <lineage>
        <taxon>Bacteria</taxon>
        <taxon>Pseudomonadati</taxon>
        <taxon>Pseudomonadota</taxon>
        <taxon>Gammaproteobacteria</taxon>
        <taxon>Moraxellales</taxon>
        <taxon>Moraxellaceae</taxon>
        <taxon>Acinetobacter</taxon>
    </lineage>
</organism>
<reference evidence="7 8" key="1">
    <citation type="submission" date="2013-10" db="EMBL/GenBank/DDBJ databases">
        <title>The Genome Sequence of Acinetobacter brisouii CIP 110357.</title>
        <authorList>
            <consortium name="The Broad Institute Genomics Platform"/>
            <consortium name="The Broad Institute Genome Sequencing Center for Infectious Disease"/>
            <person name="Cerqueira G."/>
            <person name="Feldgarden M."/>
            <person name="Courvalin P."/>
            <person name="Grillot-Courvalin C."/>
            <person name="Clermont D."/>
            <person name="Rocha E."/>
            <person name="Yoon E.-J."/>
            <person name="Nemec A."/>
            <person name="Young S.K."/>
            <person name="Zeng Q."/>
            <person name="Gargeya S."/>
            <person name="Fitzgerald M."/>
            <person name="Abouelleil A."/>
            <person name="Alvarado L."/>
            <person name="Berlin A.M."/>
            <person name="Chapman S.B."/>
            <person name="Gainer-Dewar J."/>
            <person name="Goldberg J."/>
            <person name="Gnerre S."/>
            <person name="Griggs A."/>
            <person name="Gujja S."/>
            <person name="Hansen M."/>
            <person name="Howarth C."/>
            <person name="Imamovic A."/>
            <person name="Ireland A."/>
            <person name="Larimer J."/>
            <person name="McCowan C."/>
            <person name="Murphy C."/>
            <person name="Pearson M."/>
            <person name="Poon T.W."/>
            <person name="Priest M."/>
            <person name="Roberts A."/>
            <person name="Saif S."/>
            <person name="Shea T."/>
            <person name="Sykes S."/>
            <person name="Wortman J."/>
            <person name="Nusbaum C."/>
            <person name="Birren B."/>
        </authorList>
    </citation>
    <scope>NUCLEOTIDE SEQUENCE [LARGE SCALE GENOMIC DNA]</scope>
    <source>
        <strain evidence="7 8">CIP 110357</strain>
    </source>
</reference>
<keyword evidence="2" id="KW-1003">Cell membrane</keyword>
<feature type="transmembrane region" description="Helical" evidence="6">
    <location>
        <begin position="133"/>
        <end position="157"/>
    </location>
</feature>
<evidence type="ECO:0008006" key="9">
    <source>
        <dbReference type="Google" id="ProtNLM"/>
    </source>
</evidence>
<dbReference type="PANTHER" id="PTHR30086">
    <property type="entry name" value="ARGININE EXPORTER PROTEIN ARGO"/>
    <property type="match status" value="1"/>
</dbReference>
<dbReference type="EMBL" id="AYEU01000006">
    <property type="protein sequence ID" value="ESK51553.1"/>
    <property type="molecule type" value="Genomic_DNA"/>
</dbReference>
<feature type="transmembrane region" description="Helical" evidence="6">
    <location>
        <begin position="108"/>
        <end position="126"/>
    </location>
</feature>
<comment type="subcellular location">
    <subcellularLocation>
        <location evidence="1">Cell membrane</location>
        <topology evidence="1">Multi-pass membrane protein</topology>
    </subcellularLocation>
</comment>
<keyword evidence="8" id="KW-1185">Reference proteome</keyword>
<dbReference type="InterPro" id="IPR001123">
    <property type="entry name" value="LeuE-type"/>
</dbReference>
<evidence type="ECO:0000256" key="4">
    <source>
        <dbReference type="ARBA" id="ARBA00022989"/>
    </source>
</evidence>
<evidence type="ECO:0000313" key="8">
    <source>
        <dbReference type="Proteomes" id="UP000018418"/>
    </source>
</evidence>
<comment type="caution">
    <text evidence="7">The sequence shown here is derived from an EMBL/GenBank/DDBJ whole genome shotgun (WGS) entry which is preliminary data.</text>
</comment>
<dbReference type="STRING" id="396323.VH98_09865"/>
<dbReference type="PATRIC" id="fig|1341683.3.peg.2056"/>
<feature type="transmembrane region" description="Helical" evidence="6">
    <location>
        <begin position="68"/>
        <end position="88"/>
    </location>
</feature>
<dbReference type="AlphaFoldDB" id="V2UAS8"/>
<dbReference type="GO" id="GO:0005886">
    <property type="term" value="C:plasma membrane"/>
    <property type="evidence" value="ECO:0007669"/>
    <property type="project" value="UniProtKB-SubCell"/>
</dbReference>
<dbReference type="GO" id="GO:0033228">
    <property type="term" value="P:cysteine export across plasma membrane"/>
    <property type="evidence" value="ECO:0007669"/>
    <property type="project" value="TreeGrafter"/>
</dbReference>
<dbReference type="HOGENOM" id="CLU_095995_0_0_6"/>
<name>V2UAS8_9GAMM</name>
<evidence type="ECO:0000256" key="5">
    <source>
        <dbReference type="ARBA" id="ARBA00023136"/>
    </source>
</evidence>
<sequence length="198" mass="22129">MISWLFLGSVITILFTPGPTNTLLASSGIRTGLKTSLKLIPAETLGYLIAITLWGILISFVEQCLPLLPKLLQLLSASYMLYLAVKLWKTANHDLDLQQSVIQPRELFVATLFNPKGLVFASVIFPKMVWQSAALYLLHIGVFLLLIVPIAFCWILLGTYLTKNKISWLNPCNLQRTASLILMSFSVPLSYSALIRLY</sequence>
<keyword evidence="4 6" id="KW-1133">Transmembrane helix</keyword>
<dbReference type="OrthoDB" id="6710777at2"/>
<feature type="transmembrane region" description="Helical" evidence="6">
    <location>
        <begin position="177"/>
        <end position="197"/>
    </location>
</feature>
<evidence type="ECO:0000256" key="2">
    <source>
        <dbReference type="ARBA" id="ARBA00022475"/>
    </source>
</evidence>
<keyword evidence="3 6" id="KW-0812">Transmembrane</keyword>
<accession>V2UAS8</accession>
<keyword evidence="5 6" id="KW-0472">Membrane</keyword>
<evidence type="ECO:0000313" key="7">
    <source>
        <dbReference type="EMBL" id="ESK51553.1"/>
    </source>
</evidence>
<proteinExistence type="predicted"/>
<dbReference type="Proteomes" id="UP000018418">
    <property type="component" value="Unassembled WGS sequence"/>
</dbReference>
<dbReference type="RefSeq" id="WP_004901870.1">
    <property type="nucleotide sequence ID" value="NZ_BBTI01000011.1"/>
</dbReference>
<protein>
    <recommendedName>
        <fullName evidence="9">LysE family translocator</fullName>
    </recommendedName>
</protein>
<evidence type="ECO:0000256" key="6">
    <source>
        <dbReference type="SAM" id="Phobius"/>
    </source>
</evidence>
<dbReference type="Pfam" id="PF01810">
    <property type="entry name" value="LysE"/>
    <property type="match status" value="1"/>
</dbReference>
<gene>
    <name evidence="7" type="ORF">P255_02076</name>
</gene>
<evidence type="ECO:0000256" key="1">
    <source>
        <dbReference type="ARBA" id="ARBA00004651"/>
    </source>
</evidence>
<dbReference type="GO" id="GO:0015171">
    <property type="term" value="F:amino acid transmembrane transporter activity"/>
    <property type="evidence" value="ECO:0007669"/>
    <property type="project" value="TreeGrafter"/>
</dbReference>
<evidence type="ECO:0000256" key="3">
    <source>
        <dbReference type="ARBA" id="ARBA00022692"/>
    </source>
</evidence>